<sequence>MADHLDRAFQEIVRDIELKLKTCGKEDQRAVLDMLEETSKDICNDEDKRRRNDRGRYLLYMIDSGERPSDKFNKSEGDNCCGKCHSIGPSTSKIPSSKKSLLERLEPKTDMIGIRDVINRVRCDEITTTAEFIFNIMYYVKDSGVTLQEIFEKNLQLFREVVEDTIDRRIQDECDVMMHTQNDIKLKFRTLTEGMERRIKKIKRRLFEISPDFDWLTDGKDKRKLSKLIVKRYPETKEQPDETEKLIHQAFMRGQWLNKELSRLQEENANLKTYLDKFRCLAEERKAQESHVPRILQKEKKHLEQELNKQRKIYKQNLEMIDDLYIDYQTYNSENNNTEKSFH</sequence>
<evidence type="ECO:0000256" key="1">
    <source>
        <dbReference type="SAM" id="Coils"/>
    </source>
</evidence>
<dbReference type="AlphaFoldDB" id="A0AAD9RJV9"/>
<organism evidence="2 3">
    <name type="scientific">Odynerus spinipes</name>
    <dbReference type="NCBI Taxonomy" id="1348599"/>
    <lineage>
        <taxon>Eukaryota</taxon>
        <taxon>Metazoa</taxon>
        <taxon>Ecdysozoa</taxon>
        <taxon>Arthropoda</taxon>
        <taxon>Hexapoda</taxon>
        <taxon>Insecta</taxon>
        <taxon>Pterygota</taxon>
        <taxon>Neoptera</taxon>
        <taxon>Endopterygota</taxon>
        <taxon>Hymenoptera</taxon>
        <taxon>Apocrita</taxon>
        <taxon>Aculeata</taxon>
        <taxon>Vespoidea</taxon>
        <taxon>Vespidae</taxon>
        <taxon>Eumeninae</taxon>
        <taxon>Odynerus</taxon>
    </lineage>
</organism>
<proteinExistence type="predicted"/>
<reference evidence="2" key="1">
    <citation type="submission" date="2021-08" db="EMBL/GenBank/DDBJ databases">
        <authorList>
            <person name="Misof B."/>
            <person name="Oliver O."/>
            <person name="Podsiadlowski L."/>
            <person name="Donath A."/>
            <person name="Peters R."/>
            <person name="Mayer C."/>
            <person name="Rust J."/>
            <person name="Gunkel S."/>
            <person name="Lesny P."/>
            <person name="Martin S."/>
            <person name="Oeyen J.P."/>
            <person name="Petersen M."/>
            <person name="Panagiotis P."/>
            <person name="Wilbrandt J."/>
            <person name="Tanja T."/>
        </authorList>
    </citation>
    <scope>NUCLEOTIDE SEQUENCE</scope>
    <source>
        <strain evidence="2">GBR_01_08_01A</strain>
        <tissue evidence="2">Thorax + abdomen</tissue>
    </source>
</reference>
<name>A0AAD9RJV9_9HYME</name>
<keyword evidence="3" id="KW-1185">Reference proteome</keyword>
<protein>
    <submittedName>
        <fullName evidence="2">Uncharacterized protein</fullName>
    </submittedName>
</protein>
<evidence type="ECO:0000313" key="2">
    <source>
        <dbReference type="EMBL" id="KAK2581094.1"/>
    </source>
</evidence>
<accession>A0AAD9RJV9</accession>
<comment type="caution">
    <text evidence="2">The sequence shown here is derived from an EMBL/GenBank/DDBJ whole genome shotgun (WGS) entry which is preliminary data.</text>
</comment>
<reference evidence="2" key="2">
    <citation type="journal article" date="2023" name="Commun. Biol.">
        <title>Intrasexual cuticular hydrocarbon dimorphism in a wasp sheds light on hydrocarbon biosynthesis genes in Hymenoptera.</title>
        <authorList>
            <person name="Moris V.C."/>
            <person name="Podsiadlowski L."/>
            <person name="Martin S."/>
            <person name="Oeyen J.P."/>
            <person name="Donath A."/>
            <person name="Petersen M."/>
            <person name="Wilbrandt J."/>
            <person name="Misof B."/>
            <person name="Liedtke D."/>
            <person name="Thamm M."/>
            <person name="Scheiner R."/>
            <person name="Schmitt T."/>
            <person name="Niehuis O."/>
        </authorList>
    </citation>
    <scope>NUCLEOTIDE SEQUENCE</scope>
    <source>
        <strain evidence="2">GBR_01_08_01A</strain>
    </source>
</reference>
<dbReference type="EMBL" id="JAIFRP010000042">
    <property type="protein sequence ID" value="KAK2581094.1"/>
    <property type="molecule type" value="Genomic_DNA"/>
</dbReference>
<feature type="coiled-coil region" evidence="1">
    <location>
        <begin position="257"/>
        <end position="284"/>
    </location>
</feature>
<dbReference type="Proteomes" id="UP001258017">
    <property type="component" value="Unassembled WGS sequence"/>
</dbReference>
<keyword evidence="1" id="KW-0175">Coiled coil</keyword>
<gene>
    <name evidence="2" type="ORF">KPH14_007918</name>
</gene>
<evidence type="ECO:0000313" key="3">
    <source>
        <dbReference type="Proteomes" id="UP001258017"/>
    </source>
</evidence>